<dbReference type="InterPro" id="IPR012338">
    <property type="entry name" value="Beta-lactam/transpept-like"/>
</dbReference>
<sequence length="273" mass="28908">MGITELLEGVAGTGEFGVWLGRMDGTAVFTADADRTHYSASTMKLPVAIAMMREVEAGRLDLDQKITVHNDFPSAAGGRFGLTEANDDSKTVWQEMGNEVTLRWVATNMITVSGNLATDLVLDLVGIDKANAVLAEFGSGRSVIQRGIDDVRARDAGINNVMSPADLAAVLVAVGNNKAASAGSCTYLRDLLAANEWNDEIPKLLPAGTRVEHKNGWDDRVRHDGGIVRPADADPFVLAVCTSSSLPEATAQALIADIAAAAFAHRHDLAAVR</sequence>
<dbReference type="Proteomes" id="UP001589890">
    <property type="component" value="Unassembled WGS sequence"/>
</dbReference>
<dbReference type="GO" id="GO:0016787">
    <property type="term" value="F:hydrolase activity"/>
    <property type="evidence" value="ECO:0007669"/>
    <property type="project" value="UniProtKB-KW"/>
</dbReference>
<dbReference type="InterPro" id="IPR045155">
    <property type="entry name" value="Beta-lactam_cat"/>
</dbReference>
<name>A0ABV6QNQ3_9ACTN</name>
<dbReference type="RefSeq" id="WP_380047441.1">
    <property type="nucleotide sequence ID" value="NZ_JBHLTC010000018.1"/>
</dbReference>
<dbReference type="PANTHER" id="PTHR35333:SF3">
    <property type="entry name" value="BETA-LACTAMASE-TYPE TRANSPEPTIDASE FOLD CONTAINING PROTEIN"/>
    <property type="match status" value="1"/>
</dbReference>
<dbReference type="PANTHER" id="PTHR35333">
    <property type="entry name" value="BETA-LACTAMASE"/>
    <property type="match status" value="1"/>
</dbReference>
<dbReference type="Pfam" id="PF13354">
    <property type="entry name" value="Beta-lactamase2"/>
    <property type="match status" value="1"/>
</dbReference>
<keyword evidence="2" id="KW-0378">Hydrolase</keyword>
<dbReference type="EMBL" id="JBHLTC010000018">
    <property type="protein sequence ID" value="MFC0625237.1"/>
    <property type="molecule type" value="Genomic_DNA"/>
</dbReference>
<reference evidence="2 3" key="1">
    <citation type="submission" date="2024-09" db="EMBL/GenBank/DDBJ databases">
        <authorList>
            <person name="Sun Q."/>
            <person name="Mori K."/>
        </authorList>
    </citation>
    <scope>NUCLEOTIDE SEQUENCE [LARGE SCALE GENOMIC DNA]</scope>
    <source>
        <strain evidence="2 3">CGMCC 1.15906</strain>
    </source>
</reference>
<evidence type="ECO:0000313" key="3">
    <source>
        <dbReference type="Proteomes" id="UP001589890"/>
    </source>
</evidence>
<evidence type="ECO:0000259" key="1">
    <source>
        <dbReference type="Pfam" id="PF13354"/>
    </source>
</evidence>
<gene>
    <name evidence="2" type="ORF">ACFFGN_14255</name>
</gene>
<dbReference type="SUPFAM" id="SSF56601">
    <property type="entry name" value="beta-lactamase/transpeptidase-like"/>
    <property type="match status" value="1"/>
</dbReference>
<comment type="caution">
    <text evidence="2">The sequence shown here is derived from an EMBL/GenBank/DDBJ whole genome shotgun (WGS) entry which is preliminary data.</text>
</comment>
<organism evidence="2 3">
    <name type="scientific">Kribbella deserti</name>
    <dbReference type="NCBI Taxonomy" id="1926257"/>
    <lineage>
        <taxon>Bacteria</taxon>
        <taxon>Bacillati</taxon>
        <taxon>Actinomycetota</taxon>
        <taxon>Actinomycetes</taxon>
        <taxon>Propionibacteriales</taxon>
        <taxon>Kribbellaceae</taxon>
        <taxon>Kribbella</taxon>
    </lineage>
</organism>
<dbReference type="Gene3D" id="3.40.710.10">
    <property type="entry name" value="DD-peptidase/beta-lactamase superfamily"/>
    <property type="match status" value="1"/>
</dbReference>
<accession>A0ABV6QNQ3</accession>
<feature type="domain" description="Beta-lactamase class A catalytic" evidence="1">
    <location>
        <begin position="23"/>
        <end position="242"/>
    </location>
</feature>
<protein>
    <submittedName>
        <fullName evidence="2">Serine hydrolase</fullName>
    </submittedName>
</protein>
<dbReference type="InterPro" id="IPR000871">
    <property type="entry name" value="Beta-lactam_class-A"/>
</dbReference>
<proteinExistence type="predicted"/>
<keyword evidence="3" id="KW-1185">Reference proteome</keyword>
<evidence type="ECO:0000313" key="2">
    <source>
        <dbReference type="EMBL" id="MFC0625237.1"/>
    </source>
</evidence>